<reference evidence="2 3" key="1">
    <citation type="submission" date="2019-09" db="EMBL/GenBank/DDBJ databases">
        <title>The hologenome of the rock-dwelling lichen Lasallia pustulata.</title>
        <authorList>
            <person name="Greshake Tzovaras B."/>
            <person name="Segers F."/>
            <person name="Bicker A."/>
            <person name="Dal Grande F."/>
            <person name="Otte J."/>
            <person name="Hankeln T."/>
            <person name="Schmitt I."/>
            <person name="Ebersberger I."/>
        </authorList>
    </citation>
    <scope>NUCLEOTIDE SEQUENCE [LARGE SCALE GENOMIC DNA]</scope>
    <source>
        <strain evidence="2">A1-1</strain>
    </source>
</reference>
<feature type="compositionally biased region" description="Low complexity" evidence="1">
    <location>
        <begin position="68"/>
        <end position="81"/>
    </location>
</feature>
<comment type="caution">
    <text evidence="2">The sequence shown here is derived from an EMBL/GenBank/DDBJ whole genome shotgun (WGS) entry which is preliminary data.</text>
</comment>
<dbReference type="Proteomes" id="UP000324767">
    <property type="component" value="Unassembled WGS sequence"/>
</dbReference>
<dbReference type="EMBL" id="VXIT01000003">
    <property type="protein sequence ID" value="KAA6413721.1"/>
    <property type="molecule type" value="Genomic_DNA"/>
</dbReference>
<accession>A0A5M8PWD0</accession>
<gene>
    <name evidence="2" type="ORF">FRX48_02082</name>
</gene>
<evidence type="ECO:0000313" key="2">
    <source>
        <dbReference type="EMBL" id="KAA6413721.1"/>
    </source>
</evidence>
<dbReference type="AlphaFoldDB" id="A0A5M8PWD0"/>
<organism evidence="2 3">
    <name type="scientific">Lasallia pustulata</name>
    <dbReference type="NCBI Taxonomy" id="136370"/>
    <lineage>
        <taxon>Eukaryota</taxon>
        <taxon>Fungi</taxon>
        <taxon>Dikarya</taxon>
        <taxon>Ascomycota</taxon>
        <taxon>Pezizomycotina</taxon>
        <taxon>Lecanoromycetes</taxon>
        <taxon>OSLEUM clade</taxon>
        <taxon>Umbilicariomycetidae</taxon>
        <taxon>Umbilicariales</taxon>
        <taxon>Umbilicariaceae</taxon>
        <taxon>Lasallia</taxon>
    </lineage>
</organism>
<evidence type="ECO:0000313" key="3">
    <source>
        <dbReference type="Proteomes" id="UP000324767"/>
    </source>
</evidence>
<evidence type="ECO:0000256" key="1">
    <source>
        <dbReference type="SAM" id="MobiDB-lite"/>
    </source>
</evidence>
<proteinExistence type="predicted"/>
<protein>
    <submittedName>
        <fullName evidence="2">Uncharacterized protein</fullName>
    </submittedName>
</protein>
<sequence length="290" mass="31318">MADRDVELDTLLPRPTSPTTSDHGEQPAASFVQPPTADRDVLINELPPLPPSGQSSNYEREQTVSDQPAVRAPSPSARADPPLAPQPSVNALSVELISNKLQSMIGLLQETVNALSQGAAAGQTAKADTACLQEVVAVGSGGPQGPFVWEKVEAISEEVIAAHEQELSRDWKHDREGQKAGVDSWKNLWPETGHSGPKYSCFDDWPCARNERITLQLQLLGTMSNLDWRSEPPQPAHINDVLYVYGPSISAIGINVAFYSGMPKQRASPQCSVKILVEILWQLGKGPCSA</sequence>
<feature type="region of interest" description="Disordered" evidence="1">
    <location>
        <begin position="1"/>
        <end position="86"/>
    </location>
</feature>
<name>A0A5M8PWD0_9LECA</name>
<feature type="compositionally biased region" description="Low complexity" evidence="1">
    <location>
        <begin position="9"/>
        <end position="21"/>
    </location>
</feature>